<dbReference type="PANTHER" id="PTHR45661:SF3">
    <property type="entry name" value="IG-LIKE DOMAIN-CONTAINING PROTEIN"/>
    <property type="match status" value="1"/>
</dbReference>
<dbReference type="Gene3D" id="3.80.10.10">
    <property type="entry name" value="Ribonuclease Inhibitor"/>
    <property type="match status" value="1"/>
</dbReference>
<dbReference type="Proteomes" id="UP000620133">
    <property type="component" value="Chromosome"/>
</dbReference>
<dbReference type="InterPro" id="IPR045584">
    <property type="entry name" value="Pilin-like"/>
</dbReference>
<evidence type="ECO:0008006" key="3">
    <source>
        <dbReference type="Google" id="ProtNLM"/>
    </source>
</evidence>
<gene>
    <name evidence="1" type="ORF">MPAN_012940</name>
</gene>
<dbReference type="InterPro" id="IPR032675">
    <property type="entry name" value="LRR_dom_sf"/>
</dbReference>
<dbReference type="InterPro" id="IPR026906">
    <property type="entry name" value="LRR_5"/>
</dbReference>
<dbReference type="KEGG" id="manr:MPAN_012940"/>
<dbReference type="SUPFAM" id="SSF54523">
    <property type="entry name" value="Pili subunits"/>
    <property type="match status" value="1"/>
</dbReference>
<dbReference type="PANTHER" id="PTHR45661">
    <property type="entry name" value="SURFACE ANTIGEN"/>
    <property type="match status" value="1"/>
</dbReference>
<dbReference type="AlphaFoldDB" id="A0A7U9TJH1"/>
<dbReference type="EMBL" id="AP024412">
    <property type="protein sequence ID" value="BCR36401.1"/>
    <property type="molecule type" value="Genomic_DNA"/>
</dbReference>
<dbReference type="Pfam" id="PF13306">
    <property type="entry name" value="LRR_5"/>
    <property type="match status" value="1"/>
</dbReference>
<reference evidence="1" key="1">
    <citation type="submission" date="2021-01" db="EMBL/GenBank/DDBJ databases">
        <title>Draft genome sequence of Acholeplasmataceae bacterium strain Mahy22.</title>
        <authorList>
            <person name="Watanabe M."/>
            <person name="Kojima H."/>
            <person name="Fukui M."/>
        </authorList>
    </citation>
    <scope>NUCLEOTIDE SEQUENCE</scope>
    <source>
        <strain evidence="1">Mahy22</strain>
    </source>
</reference>
<dbReference type="InterPro" id="IPR053139">
    <property type="entry name" value="Surface_bspA-like"/>
</dbReference>
<accession>A0A7U9TJH1</accession>
<proteinExistence type="predicted"/>
<organism evidence="1 2">
    <name type="scientific">Mariniplasma anaerobium</name>
    <dbReference type="NCBI Taxonomy" id="2735436"/>
    <lineage>
        <taxon>Bacteria</taxon>
        <taxon>Bacillati</taxon>
        <taxon>Mycoplasmatota</taxon>
        <taxon>Mollicutes</taxon>
        <taxon>Acholeplasmatales</taxon>
        <taxon>Acholeplasmataceae</taxon>
        <taxon>Mariniplasma</taxon>
    </lineage>
</organism>
<dbReference type="InterPro" id="IPR012902">
    <property type="entry name" value="N_methyl_site"/>
</dbReference>
<dbReference type="Pfam" id="PF07963">
    <property type="entry name" value="N_methyl"/>
    <property type="match status" value="1"/>
</dbReference>
<protein>
    <recommendedName>
        <fullName evidence="3">Prepilin-type N-terminal cleavage/methylation domain-containing protein</fullName>
    </recommendedName>
</protein>
<keyword evidence="2" id="KW-1185">Reference proteome</keyword>
<evidence type="ECO:0000313" key="1">
    <source>
        <dbReference type="EMBL" id="BCR36401.1"/>
    </source>
</evidence>
<dbReference type="NCBIfam" id="TIGR02532">
    <property type="entry name" value="IV_pilin_GFxxxE"/>
    <property type="match status" value="1"/>
</dbReference>
<dbReference type="PROSITE" id="PS00409">
    <property type="entry name" value="PROKAR_NTER_METHYL"/>
    <property type="match status" value="1"/>
</dbReference>
<dbReference type="Gene3D" id="3.30.700.10">
    <property type="entry name" value="Glycoprotein, Type 4 Pilin"/>
    <property type="match status" value="1"/>
</dbReference>
<name>A0A7U9TJH1_9MOLU</name>
<dbReference type="RefSeq" id="WP_176238976.1">
    <property type="nucleotide sequence ID" value="NZ_AP024412.1"/>
</dbReference>
<sequence>MYDLKQKHKTGVTLVELLAVLVIIGILTTISVVLIGGIIDNANQKADLANLSNLNEATRNLSISQLYSQDDVFEGYDTDEDRLTHLYEEDFISAIPVLKNDENSFEFKVDVQQWVIISGNETIYTPTAEVYFTTDSTLSYRITSYDISGGLNVVIPQTISDVVITEIGSTAFPALGITSVVIQEGVTRISGNAFKDNQLSTITIPDSVERIWHNAFNNNQLTSVTFGSGLTRIEGGAFGTNQLTSVTLPSSVVYVGDGAFGYGDNYITSITIGSDVTIGNAHSFGWYGSSFLTLYNIDKLAGIYIYASGVWTLQS</sequence>
<evidence type="ECO:0000313" key="2">
    <source>
        <dbReference type="Proteomes" id="UP000620133"/>
    </source>
</evidence>